<dbReference type="InterPro" id="IPR008427">
    <property type="entry name" value="Extracellular_membr_CFEM_dom"/>
</dbReference>
<evidence type="ECO:0000256" key="5">
    <source>
        <dbReference type="PROSITE-ProRule" id="PRU01356"/>
    </source>
</evidence>
<evidence type="ECO:0000256" key="2">
    <source>
        <dbReference type="ARBA" id="ARBA00022525"/>
    </source>
</evidence>
<accession>A0ABR1F823</accession>
<keyword evidence="3 6" id="KW-0732">Signal</keyword>
<feature type="disulfide bond" evidence="5">
    <location>
        <begin position="50"/>
        <end position="83"/>
    </location>
</feature>
<dbReference type="PROSITE" id="PS52012">
    <property type="entry name" value="CFEM"/>
    <property type="match status" value="1"/>
</dbReference>
<evidence type="ECO:0000259" key="7">
    <source>
        <dbReference type="PROSITE" id="PS52012"/>
    </source>
</evidence>
<proteinExistence type="predicted"/>
<keyword evidence="9" id="KW-1185">Reference proteome</keyword>
<feature type="disulfide bond" evidence="5">
    <location>
        <begin position="41"/>
        <end position="48"/>
    </location>
</feature>
<evidence type="ECO:0000256" key="6">
    <source>
        <dbReference type="SAM" id="SignalP"/>
    </source>
</evidence>
<name>A0ABR1F823_9ASCO</name>
<dbReference type="RefSeq" id="XP_064769036.1">
    <property type="nucleotide sequence ID" value="XM_064914093.1"/>
</dbReference>
<feature type="disulfide bond" evidence="5">
    <location>
        <begin position="27"/>
        <end position="67"/>
    </location>
</feature>
<gene>
    <name evidence="8" type="ORF">BZA70DRAFT_289179</name>
</gene>
<feature type="chain" id="PRO_5046694459" description="CFEM domain-containing protein" evidence="6">
    <location>
        <begin position="22"/>
        <end position="99"/>
    </location>
</feature>
<evidence type="ECO:0000313" key="9">
    <source>
        <dbReference type="Proteomes" id="UP001498771"/>
    </source>
</evidence>
<feature type="signal peptide" evidence="6">
    <location>
        <begin position="1"/>
        <end position="21"/>
    </location>
</feature>
<dbReference type="Proteomes" id="UP001498771">
    <property type="component" value="Unassembled WGS sequence"/>
</dbReference>
<evidence type="ECO:0000256" key="3">
    <source>
        <dbReference type="ARBA" id="ARBA00022729"/>
    </source>
</evidence>
<evidence type="ECO:0000256" key="4">
    <source>
        <dbReference type="ARBA" id="ARBA00023157"/>
    </source>
</evidence>
<sequence length="99" mass="10807">MKFSLLFATLVGILVSSFAVATDPPYCTGLCVFGSLDDSGCDPISLECLCTSIPFAKSLIGCVLESCTWREYIPSIKYLKETCGDTWTSEITDIIDDIF</sequence>
<keyword evidence="4 5" id="KW-1015">Disulfide bond</keyword>
<comment type="caution">
    <text evidence="8">The sequence shown here is derived from an EMBL/GenBank/DDBJ whole genome shotgun (WGS) entry which is preliminary data.</text>
</comment>
<dbReference type="Pfam" id="PF05730">
    <property type="entry name" value="CFEM"/>
    <property type="match status" value="1"/>
</dbReference>
<organism evidence="8 9">
    <name type="scientific">Myxozyma melibiosi</name>
    <dbReference type="NCBI Taxonomy" id="54550"/>
    <lineage>
        <taxon>Eukaryota</taxon>
        <taxon>Fungi</taxon>
        <taxon>Dikarya</taxon>
        <taxon>Ascomycota</taxon>
        <taxon>Saccharomycotina</taxon>
        <taxon>Lipomycetes</taxon>
        <taxon>Lipomycetales</taxon>
        <taxon>Lipomycetaceae</taxon>
        <taxon>Myxozyma</taxon>
    </lineage>
</organism>
<dbReference type="GeneID" id="90039605"/>
<comment type="subcellular location">
    <subcellularLocation>
        <location evidence="1">Secreted</location>
    </subcellularLocation>
</comment>
<feature type="disulfide bond" evidence="5">
    <location>
        <begin position="31"/>
        <end position="62"/>
    </location>
</feature>
<evidence type="ECO:0000313" key="8">
    <source>
        <dbReference type="EMBL" id="KAK7206003.1"/>
    </source>
</evidence>
<feature type="domain" description="CFEM" evidence="7">
    <location>
        <begin position="1"/>
        <end position="99"/>
    </location>
</feature>
<keyword evidence="2" id="KW-0964">Secreted</keyword>
<protein>
    <recommendedName>
        <fullName evidence="7">CFEM domain-containing protein</fullName>
    </recommendedName>
</protein>
<evidence type="ECO:0000256" key="1">
    <source>
        <dbReference type="ARBA" id="ARBA00004613"/>
    </source>
</evidence>
<dbReference type="EMBL" id="JBBJBU010000004">
    <property type="protein sequence ID" value="KAK7206003.1"/>
    <property type="molecule type" value="Genomic_DNA"/>
</dbReference>
<comment type="caution">
    <text evidence="5">Lacks conserved residue(s) required for the propagation of feature annotation.</text>
</comment>
<reference evidence="8 9" key="1">
    <citation type="submission" date="2024-03" db="EMBL/GenBank/DDBJ databases">
        <title>Genome-scale model development and genomic sequencing of the oleaginous clade Lipomyces.</title>
        <authorList>
            <consortium name="Lawrence Berkeley National Laboratory"/>
            <person name="Czajka J.J."/>
            <person name="Han Y."/>
            <person name="Kim J."/>
            <person name="Mondo S.J."/>
            <person name="Hofstad B.A."/>
            <person name="Robles A."/>
            <person name="Haridas S."/>
            <person name="Riley R."/>
            <person name="LaButti K."/>
            <person name="Pangilinan J."/>
            <person name="Andreopoulos W."/>
            <person name="Lipzen A."/>
            <person name="Yan J."/>
            <person name="Wang M."/>
            <person name="Ng V."/>
            <person name="Grigoriev I.V."/>
            <person name="Spatafora J.W."/>
            <person name="Magnuson J.K."/>
            <person name="Baker S.E."/>
            <person name="Pomraning K.R."/>
        </authorList>
    </citation>
    <scope>NUCLEOTIDE SEQUENCE [LARGE SCALE GENOMIC DNA]</scope>
    <source>
        <strain evidence="8 9">Phaff 52-87</strain>
    </source>
</reference>